<evidence type="ECO:0000313" key="3">
    <source>
        <dbReference type="RefSeq" id="XP_027356753.1"/>
    </source>
</evidence>
<feature type="compositionally biased region" description="Pro residues" evidence="1">
    <location>
        <begin position="114"/>
        <end position="129"/>
    </location>
</feature>
<dbReference type="AlphaFoldDB" id="A0A8B8LMY7"/>
<evidence type="ECO:0000256" key="1">
    <source>
        <dbReference type="SAM" id="MobiDB-lite"/>
    </source>
</evidence>
<gene>
    <name evidence="3" type="primary">LOC113866063</name>
</gene>
<dbReference type="KEGG" id="aprc:113866063"/>
<dbReference type="Proteomes" id="UP000694853">
    <property type="component" value="Unplaced"/>
</dbReference>
<organism evidence="2 3">
    <name type="scientific">Abrus precatorius</name>
    <name type="common">Indian licorice</name>
    <name type="synonym">Glycine abrus</name>
    <dbReference type="NCBI Taxonomy" id="3816"/>
    <lineage>
        <taxon>Eukaryota</taxon>
        <taxon>Viridiplantae</taxon>
        <taxon>Streptophyta</taxon>
        <taxon>Embryophyta</taxon>
        <taxon>Tracheophyta</taxon>
        <taxon>Spermatophyta</taxon>
        <taxon>Magnoliopsida</taxon>
        <taxon>eudicotyledons</taxon>
        <taxon>Gunneridae</taxon>
        <taxon>Pentapetalae</taxon>
        <taxon>rosids</taxon>
        <taxon>fabids</taxon>
        <taxon>Fabales</taxon>
        <taxon>Fabaceae</taxon>
        <taxon>Papilionoideae</taxon>
        <taxon>50 kb inversion clade</taxon>
        <taxon>NPAAA clade</taxon>
        <taxon>indigoferoid/millettioid clade</taxon>
        <taxon>Abreae</taxon>
        <taxon>Abrus</taxon>
    </lineage>
</organism>
<protein>
    <submittedName>
        <fullName evidence="3">Proline-rich protein 36-like</fullName>
    </submittedName>
</protein>
<proteinExistence type="predicted"/>
<dbReference type="GeneID" id="113866063"/>
<keyword evidence="2" id="KW-1185">Reference proteome</keyword>
<reference evidence="3" key="2">
    <citation type="submission" date="2025-08" db="UniProtKB">
        <authorList>
            <consortium name="RefSeq"/>
        </authorList>
    </citation>
    <scope>IDENTIFICATION</scope>
    <source>
        <tissue evidence="3">Young leaves</tissue>
    </source>
</reference>
<feature type="compositionally biased region" description="Polar residues" evidence="1">
    <location>
        <begin position="149"/>
        <end position="161"/>
    </location>
</feature>
<sequence>MTLGSVIETGWETRCITNLLVEIVFLLPLYANSIPFPLIVPRTAPTLIDIDVLVHPPVQNSTPNSHIPRPSSPPSVELEYVDIQVIESSVRPRPPTPPRRLSPIDETEPSQHSPSPPLSSPLSRIPPPTLDWLEDVDEDLPNLPFDPNASLSTSPNSNPSKKYTPLY</sequence>
<dbReference type="RefSeq" id="XP_027356753.1">
    <property type="nucleotide sequence ID" value="XM_027500952.1"/>
</dbReference>
<accession>A0A8B8LMY7</accession>
<name>A0A8B8LMY7_ABRPR</name>
<evidence type="ECO:0000313" key="2">
    <source>
        <dbReference type="Proteomes" id="UP000694853"/>
    </source>
</evidence>
<feature type="region of interest" description="Disordered" evidence="1">
    <location>
        <begin position="87"/>
        <end position="167"/>
    </location>
</feature>
<reference evidence="2" key="1">
    <citation type="journal article" date="2019" name="Toxins">
        <title>Detection of Abrin-Like and Prepropulchellin-Like Toxin Genes and Transcripts Using Whole Genome Sequencing and Full-Length Transcript Sequencing of Abrus precatorius.</title>
        <authorList>
            <person name="Hovde B.T."/>
            <person name="Daligault H.E."/>
            <person name="Hanschen E.R."/>
            <person name="Kunde Y.A."/>
            <person name="Johnson M.B."/>
            <person name="Starkenburg S.R."/>
            <person name="Johnson S.L."/>
        </authorList>
    </citation>
    <scope>NUCLEOTIDE SEQUENCE [LARGE SCALE GENOMIC DNA]</scope>
</reference>